<dbReference type="NCBIfam" id="NF040672">
    <property type="entry name" value="SCO2322_fam"/>
    <property type="match status" value="1"/>
</dbReference>
<dbReference type="EMBL" id="CAFBLM010000018">
    <property type="protein sequence ID" value="CAB4866592.1"/>
    <property type="molecule type" value="Genomic_DNA"/>
</dbReference>
<name>A0A6J7D6L5_9ZZZZ</name>
<evidence type="ECO:0000256" key="2">
    <source>
        <dbReference type="SAM" id="Phobius"/>
    </source>
</evidence>
<sequence length="266" mass="27962">MTNRWRLALIALLVSITCMSVITPAQASSFRYWSFWHANAAEQWTFANEGAGTYRPTDGSVQGWRFSISQGATSSNTPPRATAGFLSICQGVPAQVGKNRVGFVIDYGTTADAPTGEQPPAIDQFCLVTAPGSRALSLFNAANATYRASSIGFICGINGYPKNECGVNISPTQAEPAQRVNPAVDPTTSSAQPQSRRPTAAPTIGPAGRQTKKDQSAPKPAPQPRSTPVSVARSAPSTTSPVKTVAVLLVVFAIGGSAVLIRRRNA</sequence>
<organism evidence="3">
    <name type="scientific">freshwater metagenome</name>
    <dbReference type="NCBI Taxonomy" id="449393"/>
    <lineage>
        <taxon>unclassified sequences</taxon>
        <taxon>metagenomes</taxon>
        <taxon>ecological metagenomes</taxon>
    </lineage>
</organism>
<dbReference type="InterPro" id="IPR047703">
    <property type="entry name" value="SCO2322-like"/>
</dbReference>
<accession>A0A6J7D6L5</accession>
<evidence type="ECO:0000256" key="1">
    <source>
        <dbReference type="SAM" id="MobiDB-lite"/>
    </source>
</evidence>
<keyword evidence="2" id="KW-0812">Transmembrane</keyword>
<dbReference type="AlphaFoldDB" id="A0A6J7D6L5"/>
<keyword evidence="2" id="KW-0472">Membrane</keyword>
<gene>
    <name evidence="3" type="ORF">UFOPK3401_00559</name>
</gene>
<evidence type="ECO:0000313" key="3">
    <source>
        <dbReference type="EMBL" id="CAB4866592.1"/>
    </source>
</evidence>
<feature type="compositionally biased region" description="Polar residues" evidence="1">
    <location>
        <begin position="186"/>
        <end position="197"/>
    </location>
</feature>
<feature type="transmembrane region" description="Helical" evidence="2">
    <location>
        <begin position="244"/>
        <end position="261"/>
    </location>
</feature>
<feature type="compositionally biased region" description="Polar residues" evidence="1">
    <location>
        <begin position="226"/>
        <end position="237"/>
    </location>
</feature>
<keyword evidence="2" id="KW-1133">Transmembrane helix</keyword>
<feature type="region of interest" description="Disordered" evidence="1">
    <location>
        <begin position="173"/>
        <end position="237"/>
    </location>
</feature>
<proteinExistence type="predicted"/>
<protein>
    <submittedName>
        <fullName evidence="3">Unannotated protein</fullName>
    </submittedName>
</protein>
<reference evidence="3" key="1">
    <citation type="submission" date="2020-05" db="EMBL/GenBank/DDBJ databases">
        <authorList>
            <person name="Chiriac C."/>
            <person name="Salcher M."/>
            <person name="Ghai R."/>
            <person name="Kavagutti S V."/>
        </authorList>
    </citation>
    <scope>NUCLEOTIDE SEQUENCE</scope>
</reference>